<dbReference type="CDD" id="cd06261">
    <property type="entry name" value="TM_PBP2"/>
    <property type="match status" value="1"/>
</dbReference>
<dbReference type="Pfam" id="PF00528">
    <property type="entry name" value="BPD_transp_1"/>
    <property type="match status" value="1"/>
</dbReference>
<keyword evidence="2 8" id="KW-0813">Transport</keyword>
<dbReference type="GO" id="GO:0022857">
    <property type="term" value="F:transmembrane transporter activity"/>
    <property type="evidence" value="ECO:0007669"/>
    <property type="project" value="InterPro"/>
</dbReference>
<evidence type="ECO:0000256" key="8">
    <source>
        <dbReference type="RuleBase" id="RU363032"/>
    </source>
</evidence>
<feature type="transmembrane region" description="Helical" evidence="8">
    <location>
        <begin position="147"/>
        <end position="166"/>
    </location>
</feature>
<dbReference type="GO" id="GO:0006865">
    <property type="term" value="P:amino acid transport"/>
    <property type="evidence" value="ECO:0007669"/>
    <property type="project" value="UniProtKB-KW"/>
</dbReference>
<keyword evidence="4 8" id="KW-0812">Transmembrane</keyword>
<dbReference type="InterPro" id="IPR043429">
    <property type="entry name" value="ArtM/GltK/GlnP/TcyL/YhdX-like"/>
</dbReference>
<keyword evidence="6 8" id="KW-1133">Transmembrane helix</keyword>
<evidence type="ECO:0000256" key="3">
    <source>
        <dbReference type="ARBA" id="ARBA00022475"/>
    </source>
</evidence>
<keyword evidence="11" id="KW-1185">Reference proteome</keyword>
<protein>
    <submittedName>
        <fullName evidence="10">Ectoine/hydroxyectoine ABC transporter permease subunit EhuC</fullName>
    </submittedName>
</protein>
<evidence type="ECO:0000256" key="1">
    <source>
        <dbReference type="ARBA" id="ARBA00004651"/>
    </source>
</evidence>
<reference evidence="10 11" key="1">
    <citation type="submission" date="2019-05" db="EMBL/GenBank/DDBJ databases">
        <authorList>
            <person name="Narsing Rao M.P."/>
            <person name="Li W.J."/>
        </authorList>
    </citation>
    <scope>NUCLEOTIDE SEQUENCE [LARGE SCALE GENOMIC DNA]</scope>
    <source>
        <strain evidence="10 11">SYSU_K30003</strain>
    </source>
</reference>
<evidence type="ECO:0000313" key="11">
    <source>
        <dbReference type="Proteomes" id="UP000309676"/>
    </source>
</evidence>
<evidence type="ECO:0000313" key="10">
    <source>
        <dbReference type="EMBL" id="TLS50199.1"/>
    </source>
</evidence>
<evidence type="ECO:0000256" key="6">
    <source>
        <dbReference type="ARBA" id="ARBA00022989"/>
    </source>
</evidence>
<keyword evidence="7 8" id="KW-0472">Membrane</keyword>
<proteinExistence type="inferred from homology"/>
<evidence type="ECO:0000259" key="9">
    <source>
        <dbReference type="PROSITE" id="PS50928"/>
    </source>
</evidence>
<dbReference type="EMBL" id="VCIW01000016">
    <property type="protein sequence ID" value="TLS50199.1"/>
    <property type="molecule type" value="Genomic_DNA"/>
</dbReference>
<gene>
    <name evidence="10" type="primary">ehuC</name>
    <name evidence="10" type="ORF">FE782_21260</name>
</gene>
<dbReference type="Gene3D" id="1.10.3720.10">
    <property type="entry name" value="MetI-like"/>
    <property type="match status" value="1"/>
</dbReference>
<dbReference type="InterPro" id="IPR000515">
    <property type="entry name" value="MetI-like"/>
</dbReference>
<dbReference type="InterPro" id="IPR010065">
    <property type="entry name" value="AA_ABC_transptr_permease_3TM"/>
</dbReference>
<dbReference type="SUPFAM" id="SSF161098">
    <property type="entry name" value="MetI-like"/>
    <property type="match status" value="1"/>
</dbReference>
<feature type="transmembrane region" description="Helical" evidence="8">
    <location>
        <begin position="15"/>
        <end position="38"/>
    </location>
</feature>
<dbReference type="NCBIfam" id="TIGR03004">
    <property type="entry name" value="ectoine_ehuC"/>
    <property type="match status" value="1"/>
</dbReference>
<dbReference type="Proteomes" id="UP000309676">
    <property type="component" value="Unassembled WGS sequence"/>
</dbReference>
<organism evidence="10 11">
    <name type="scientific">Paenibacillus antri</name>
    <dbReference type="NCBI Taxonomy" id="2582848"/>
    <lineage>
        <taxon>Bacteria</taxon>
        <taxon>Bacillati</taxon>
        <taxon>Bacillota</taxon>
        <taxon>Bacilli</taxon>
        <taxon>Bacillales</taxon>
        <taxon>Paenibacillaceae</taxon>
        <taxon>Paenibacillus</taxon>
    </lineage>
</organism>
<name>A0A5R9G583_9BACL</name>
<comment type="subcellular location">
    <subcellularLocation>
        <location evidence="1 8">Cell membrane</location>
        <topology evidence="1 8">Multi-pass membrane protein</topology>
    </subcellularLocation>
</comment>
<comment type="similarity">
    <text evidence="8">Belongs to the binding-protein-dependent transport system permease family.</text>
</comment>
<dbReference type="RefSeq" id="WP_138196353.1">
    <property type="nucleotide sequence ID" value="NZ_VCIW01000016.1"/>
</dbReference>
<feature type="transmembrane region" description="Helical" evidence="8">
    <location>
        <begin position="58"/>
        <end position="77"/>
    </location>
</feature>
<dbReference type="PANTHER" id="PTHR30614:SF0">
    <property type="entry name" value="L-CYSTINE TRANSPORT SYSTEM PERMEASE PROTEIN TCYL"/>
    <property type="match status" value="1"/>
</dbReference>
<evidence type="ECO:0000256" key="2">
    <source>
        <dbReference type="ARBA" id="ARBA00022448"/>
    </source>
</evidence>
<keyword evidence="5" id="KW-0029">Amino-acid transport</keyword>
<sequence>MPAPFDLLPLFGKGILVTLQLAAASAALAFVVSFVAGLSRLSKLRVLRWVTAGYVETFRGSSLLVQMFWFMYAFSILFEMRSMPPFLAGALAIGLNYGAYGSEIVRSAVKAVPKGQTEASVALNFTAFQRMRLVILPQAFRMMLPSFGNLLIELLKATSLASLITIGDMTYRANVINNTLYRTEEIYLILLLLYFVIAYPLLRLTRWYERNASAGRS</sequence>
<dbReference type="PROSITE" id="PS50928">
    <property type="entry name" value="ABC_TM1"/>
    <property type="match status" value="1"/>
</dbReference>
<dbReference type="PANTHER" id="PTHR30614">
    <property type="entry name" value="MEMBRANE COMPONENT OF AMINO ACID ABC TRANSPORTER"/>
    <property type="match status" value="1"/>
</dbReference>
<comment type="caution">
    <text evidence="10">The sequence shown here is derived from an EMBL/GenBank/DDBJ whole genome shotgun (WGS) entry which is preliminary data.</text>
</comment>
<dbReference type="NCBIfam" id="TIGR01726">
    <property type="entry name" value="HEQRo_perm_3TM"/>
    <property type="match status" value="1"/>
</dbReference>
<dbReference type="InterPro" id="IPR035906">
    <property type="entry name" value="MetI-like_sf"/>
</dbReference>
<evidence type="ECO:0000256" key="4">
    <source>
        <dbReference type="ARBA" id="ARBA00022692"/>
    </source>
</evidence>
<dbReference type="InterPro" id="IPR014342">
    <property type="entry name" value="Ectoine_EhuC"/>
</dbReference>
<feature type="domain" description="ABC transmembrane type-1" evidence="9">
    <location>
        <begin position="15"/>
        <end position="202"/>
    </location>
</feature>
<evidence type="ECO:0000256" key="5">
    <source>
        <dbReference type="ARBA" id="ARBA00022970"/>
    </source>
</evidence>
<evidence type="ECO:0000256" key="7">
    <source>
        <dbReference type="ARBA" id="ARBA00023136"/>
    </source>
</evidence>
<dbReference type="AlphaFoldDB" id="A0A5R9G583"/>
<feature type="transmembrane region" description="Helical" evidence="8">
    <location>
        <begin position="186"/>
        <end position="202"/>
    </location>
</feature>
<keyword evidence="3" id="KW-1003">Cell membrane</keyword>
<dbReference type="OrthoDB" id="9805999at2"/>
<dbReference type="GO" id="GO:0043190">
    <property type="term" value="C:ATP-binding cassette (ABC) transporter complex"/>
    <property type="evidence" value="ECO:0007669"/>
    <property type="project" value="InterPro"/>
</dbReference>
<accession>A0A5R9G583</accession>